<comment type="caution">
    <text evidence="2">The sequence shown here is derived from an EMBL/GenBank/DDBJ whole genome shotgun (WGS) entry which is preliminary data.</text>
</comment>
<dbReference type="Pfam" id="PF04051">
    <property type="entry name" value="TRAPP"/>
    <property type="match status" value="1"/>
</dbReference>
<dbReference type="EMBL" id="AACB03000001">
    <property type="protein sequence ID" value="KAE8305947.1"/>
    <property type="molecule type" value="Genomic_DNA"/>
</dbReference>
<keyword evidence="3" id="KW-1185">Reference proteome</keyword>
<dbReference type="Gene3D" id="3.30.1380.20">
    <property type="entry name" value="Trafficking protein particle complex subunit 3"/>
    <property type="match status" value="1"/>
</dbReference>
<evidence type="ECO:0000313" key="3">
    <source>
        <dbReference type="Proteomes" id="UP000001548"/>
    </source>
</evidence>
<dbReference type="OMA" id="CAFIEGC"/>
<reference evidence="2 3" key="1">
    <citation type="journal article" date="2007" name="Science">
        <title>Genomic minimalism in the early diverging intestinal parasite Giardia lamblia.</title>
        <authorList>
            <person name="Morrison H.G."/>
            <person name="McArthur A.G."/>
            <person name="Gillin F.D."/>
            <person name="Aley S.B."/>
            <person name="Adam R.D."/>
            <person name="Olsen G.J."/>
            <person name="Best A.A."/>
            <person name="Cande W.Z."/>
            <person name="Chen F."/>
            <person name="Cipriano M.J."/>
            <person name="Davids B.J."/>
            <person name="Dawson S.C."/>
            <person name="Elmendorf H.G."/>
            <person name="Hehl A.B."/>
            <person name="Holder M.E."/>
            <person name="Huse S.M."/>
            <person name="Kim U.U."/>
            <person name="Lasek-Nesselquist E."/>
            <person name="Manning G."/>
            <person name="Nigam A."/>
            <person name="Nixon J.E."/>
            <person name="Palm D."/>
            <person name="Passamaneck N.E."/>
            <person name="Prabhu A."/>
            <person name="Reich C.I."/>
            <person name="Reiner D.S."/>
            <person name="Samuelson J."/>
            <person name="Svard S.G."/>
            <person name="Sogin M.L."/>
        </authorList>
    </citation>
    <scope>NUCLEOTIDE SEQUENCE [LARGE SCALE GENOMIC DNA]</scope>
    <source>
        <strain evidence="2 3">WB C6</strain>
    </source>
</reference>
<dbReference type="AlphaFoldDB" id="D3KHZ4"/>
<evidence type="ECO:0000313" key="2">
    <source>
        <dbReference type="EMBL" id="KAE8305947.1"/>
    </source>
</evidence>
<evidence type="ECO:0000256" key="1">
    <source>
        <dbReference type="ARBA" id="ARBA00006218"/>
    </source>
</evidence>
<comment type="similarity">
    <text evidence="1">Belongs to the TRAPP small subunits family. BET3 subfamily.</text>
</comment>
<accession>D3KHZ4</accession>
<dbReference type="HOGENOM" id="CLU_1716714_0_0_1"/>
<dbReference type="InterPro" id="IPR007194">
    <property type="entry name" value="TRAPP_component"/>
</dbReference>
<dbReference type="Proteomes" id="UP000001548">
    <property type="component" value="Unassembled WGS sequence"/>
</dbReference>
<dbReference type="VEuPathDB" id="GiardiaDB:GL50803_7790"/>
<dbReference type="SUPFAM" id="SSF111126">
    <property type="entry name" value="Ligand-binding domain in the NO signalling and Golgi transport"/>
    <property type="match status" value="1"/>
</dbReference>
<dbReference type="InterPro" id="IPR024096">
    <property type="entry name" value="NO_sig/Golgi_transp_ligand-bd"/>
</dbReference>
<protein>
    <submittedName>
        <fullName evidence="2">Uncharacterized protein</fullName>
    </submittedName>
</protein>
<sequence>MIFVLLDSILTRTVDSNSLKGPEAILKLQQLGFNLGFRSGSAYTKTLPPQQLSDSKMQVSFIAFIWEALFGPETRTFLGNPTIKDIETLFEGAELPLASYKLVMQKDNLLTFYCAFIEGCISGAIDSLGLLGNVTITQVDGPKVMLSVSVAVE</sequence>
<proteinExistence type="inferred from homology"/>
<gene>
    <name evidence="2" type="ORF">GL50803_007790</name>
</gene>
<organism evidence="2 3">
    <name type="scientific">Giardia intestinalis (strain ATCC 50803 / WB clone C6)</name>
    <name type="common">Giardia lamblia</name>
    <dbReference type="NCBI Taxonomy" id="184922"/>
    <lineage>
        <taxon>Eukaryota</taxon>
        <taxon>Metamonada</taxon>
        <taxon>Diplomonadida</taxon>
        <taxon>Hexamitidae</taxon>
        <taxon>Giardiinae</taxon>
        <taxon>Giardia</taxon>
    </lineage>
</organism>
<name>D3KHZ4_GIAIC</name>